<feature type="region of interest" description="Disordered" evidence="1">
    <location>
        <begin position="247"/>
        <end position="305"/>
    </location>
</feature>
<name>S8A8B5_DACHA</name>
<dbReference type="InterPro" id="IPR036915">
    <property type="entry name" value="Cyclin-like_sf"/>
</dbReference>
<dbReference type="OMA" id="RESAHAF"/>
<dbReference type="GO" id="GO:0019901">
    <property type="term" value="F:protein kinase binding"/>
    <property type="evidence" value="ECO:0007669"/>
    <property type="project" value="InterPro"/>
</dbReference>
<dbReference type="GO" id="GO:0000307">
    <property type="term" value="C:cyclin-dependent protein kinase holoenzyme complex"/>
    <property type="evidence" value="ECO:0007669"/>
    <property type="project" value="TreeGrafter"/>
</dbReference>
<evidence type="ECO:0000259" key="2">
    <source>
        <dbReference type="Pfam" id="PF00134"/>
    </source>
</evidence>
<comment type="caution">
    <text evidence="3">The sequence shown here is derived from an EMBL/GenBank/DDBJ whole genome shotgun (WGS) entry which is preliminary data.</text>
</comment>
<dbReference type="EMBL" id="AQGS01000667">
    <property type="protein sequence ID" value="EPS37326.1"/>
    <property type="molecule type" value="Genomic_DNA"/>
</dbReference>
<feature type="domain" description="Cyclin N-terminal" evidence="2">
    <location>
        <begin position="67"/>
        <end position="168"/>
    </location>
</feature>
<evidence type="ECO:0000313" key="4">
    <source>
        <dbReference type="Proteomes" id="UP000015100"/>
    </source>
</evidence>
<feature type="compositionally biased region" description="Basic residues" evidence="1">
    <location>
        <begin position="274"/>
        <end position="285"/>
    </location>
</feature>
<dbReference type="PANTHER" id="PTHR15615:SF10">
    <property type="entry name" value="PHO85 CYCLIN-2-RELATED"/>
    <property type="match status" value="1"/>
</dbReference>
<dbReference type="AlphaFoldDB" id="S8A8B5"/>
<dbReference type="Gene3D" id="1.10.472.10">
    <property type="entry name" value="Cyclin-like"/>
    <property type="match status" value="1"/>
</dbReference>
<gene>
    <name evidence="3" type="ORF">H072_9004</name>
</gene>
<dbReference type="Pfam" id="PF00134">
    <property type="entry name" value="Cyclin_N"/>
    <property type="match status" value="1"/>
</dbReference>
<proteinExistence type="predicted"/>
<dbReference type="OrthoDB" id="10250320at2759"/>
<dbReference type="STRING" id="1284197.S8A8B5"/>
<sequence length="380" mass="42366">MSNETALAEFILLPVSPEMITHLARKAAEVIRCEPVPKDLPTPPSTPPKTGPAIPLALDQSLPGLETFITSIVQRSHVQVSTLMTTLVYLARLRKRLPPVAKGMRCTVHRIFLAALILSAKNLNDSSPKNKHWARYTTVRGYEGFGFSLTEVNLMEKQLLFLLDWDLNISVDDLYQHLEPFLGPIRENIFLEKEELERQRRSGHSAIHCQIETLQGSAKEGALESYYYTAAPTSNLNYPDANLINLKEPNSGRGSCSHGAPSYLDRRTYDRSRSRSRSRSSRRKSTVSMERTLPQTPLSTQIPELARSGTAPSLYSNESSPNLPSPSMVAQVHYLADTLCESPKVSGLPSKPGKRMRLGILSRLLGGERSPFERSHVIRP</sequence>
<evidence type="ECO:0000313" key="3">
    <source>
        <dbReference type="EMBL" id="EPS37326.1"/>
    </source>
</evidence>
<accession>S8A8B5</accession>
<organism evidence="3 4">
    <name type="scientific">Dactylellina haptotyla (strain CBS 200.50)</name>
    <name type="common">Nematode-trapping fungus</name>
    <name type="synonym">Monacrosporium haptotylum</name>
    <dbReference type="NCBI Taxonomy" id="1284197"/>
    <lineage>
        <taxon>Eukaryota</taxon>
        <taxon>Fungi</taxon>
        <taxon>Dikarya</taxon>
        <taxon>Ascomycota</taxon>
        <taxon>Pezizomycotina</taxon>
        <taxon>Orbiliomycetes</taxon>
        <taxon>Orbiliales</taxon>
        <taxon>Orbiliaceae</taxon>
        <taxon>Dactylellina</taxon>
    </lineage>
</organism>
<reference evidence="4" key="2">
    <citation type="submission" date="2013-04" db="EMBL/GenBank/DDBJ databases">
        <title>Genomic mechanisms accounting for the adaptation to parasitism in nematode-trapping fungi.</title>
        <authorList>
            <person name="Ahren D.G."/>
        </authorList>
    </citation>
    <scope>NUCLEOTIDE SEQUENCE [LARGE SCALE GENOMIC DNA]</scope>
    <source>
        <strain evidence="4">CBS 200.50</strain>
    </source>
</reference>
<dbReference type="Proteomes" id="UP000015100">
    <property type="component" value="Unassembled WGS sequence"/>
</dbReference>
<protein>
    <recommendedName>
        <fullName evidence="2">Cyclin N-terminal domain-containing protein</fullName>
    </recommendedName>
</protein>
<dbReference type="InterPro" id="IPR013922">
    <property type="entry name" value="Cyclin_PHO80-like"/>
</dbReference>
<dbReference type="PANTHER" id="PTHR15615">
    <property type="match status" value="1"/>
</dbReference>
<reference evidence="3 4" key="1">
    <citation type="journal article" date="2013" name="PLoS Genet.">
        <title>Genomic mechanisms accounting for the adaptation to parasitism in nematode-trapping fungi.</title>
        <authorList>
            <person name="Meerupati T."/>
            <person name="Andersson K.M."/>
            <person name="Friman E."/>
            <person name="Kumar D."/>
            <person name="Tunlid A."/>
            <person name="Ahren D."/>
        </authorList>
    </citation>
    <scope>NUCLEOTIDE SEQUENCE [LARGE SCALE GENOMIC DNA]</scope>
    <source>
        <strain evidence="3 4">CBS 200.50</strain>
    </source>
</reference>
<feature type="compositionally biased region" description="Polar residues" evidence="1">
    <location>
        <begin position="286"/>
        <end position="302"/>
    </location>
</feature>
<dbReference type="CDD" id="cd20557">
    <property type="entry name" value="CYCLIN_ScPCL1-like"/>
    <property type="match status" value="1"/>
</dbReference>
<dbReference type="InterPro" id="IPR006671">
    <property type="entry name" value="Cyclin_N"/>
</dbReference>
<dbReference type="GO" id="GO:0005634">
    <property type="term" value="C:nucleus"/>
    <property type="evidence" value="ECO:0007669"/>
    <property type="project" value="TreeGrafter"/>
</dbReference>
<dbReference type="eggNOG" id="KOG1674">
    <property type="taxonomic scope" value="Eukaryota"/>
</dbReference>
<dbReference type="GO" id="GO:0016538">
    <property type="term" value="F:cyclin-dependent protein serine/threonine kinase regulator activity"/>
    <property type="evidence" value="ECO:0007669"/>
    <property type="project" value="TreeGrafter"/>
</dbReference>
<dbReference type="HOGENOM" id="CLU_018149_3_2_1"/>
<feature type="compositionally biased region" description="Basic and acidic residues" evidence="1">
    <location>
        <begin position="264"/>
        <end position="273"/>
    </location>
</feature>
<keyword evidence="4" id="KW-1185">Reference proteome</keyword>
<evidence type="ECO:0000256" key="1">
    <source>
        <dbReference type="SAM" id="MobiDB-lite"/>
    </source>
</evidence>
<dbReference type="SUPFAM" id="SSF47954">
    <property type="entry name" value="Cyclin-like"/>
    <property type="match status" value="1"/>
</dbReference>